<organism evidence="3 4">
    <name type="scientific">Egibacter rhizosphaerae</name>
    <dbReference type="NCBI Taxonomy" id="1670831"/>
    <lineage>
        <taxon>Bacteria</taxon>
        <taxon>Bacillati</taxon>
        <taxon>Actinomycetota</taxon>
        <taxon>Nitriliruptoria</taxon>
        <taxon>Egibacterales</taxon>
        <taxon>Egibacteraceae</taxon>
        <taxon>Egibacter</taxon>
    </lineage>
</organism>
<accession>A0A411YHR0</accession>
<sequence>MDHRTCIHCDRPVYEPLVRASRGETDNRLRHRDSDDIECYPKHRYPVAETEHARHAKEREDTKARADERLNRVMHGLTFGGFGATGGALTSAMLFSSFDPPAWPIALGAIIGALYGATSPG</sequence>
<keyword evidence="2" id="KW-0472">Membrane</keyword>
<dbReference type="KEGG" id="erz:ER308_15075"/>
<dbReference type="EMBL" id="CP036402">
    <property type="protein sequence ID" value="QBI20753.1"/>
    <property type="molecule type" value="Genomic_DNA"/>
</dbReference>
<reference evidence="3 4" key="1">
    <citation type="submission" date="2019-01" db="EMBL/GenBank/DDBJ databases">
        <title>Egibacter rhizosphaerae EGI 80759T.</title>
        <authorList>
            <person name="Chen D.-D."/>
            <person name="Tian Y."/>
            <person name="Jiao J.-Y."/>
            <person name="Zhang X.-T."/>
            <person name="Zhang Y.-G."/>
            <person name="Zhang Y."/>
            <person name="Xiao M."/>
            <person name="Shu W.-S."/>
            <person name="Li W.-J."/>
        </authorList>
    </citation>
    <scope>NUCLEOTIDE SEQUENCE [LARGE SCALE GENOMIC DNA]</scope>
    <source>
        <strain evidence="3 4">EGI 80759</strain>
    </source>
</reference>
<dbReference type="RefSeq" id="WP_131155746.1">
    <property type="nucleotide sequence ID" value="NZ_CP036402.1"/>
</dbReference>
<evidence type="ECO:0000256" key="1">
    <source>
        <dbReference type="SAM" id="MobiDB-lite"/>
    </source>
</evidence>
<dbReference type="Proteomes" id="UP000291469">
    <property type="component" value="Chromosome"/>
</dbReference>
<feature type="compositionally biased region" description="Basic and acidic residues" evidence="1">
    <location>
        <begin position="49"/>
        <end position="67"/>
    </location>
</feature>
<proteinExistence type="predicted"/>
<name>A0A411YHR0_9ACTN</name>
<evidence type="ECO:0000313" key="3">
    <source>
        <dbReference type="EMBL" id="QBI20753.1"/>
    </source>
</evidence>
<feature type="region of interest" description="Disordered" evidence="1">
    <location>
        <begin position="48"/>
        <end position="67"/>
    </location>
</feature>
<keyword evidence="2" id="KW-1133">Transmembrane helix</keyword>
<feature type="transmembrane region" description="Helical" evidence="2">
    <location>
        <begin position="101"/>
        <end position="118"/>
    </location>
</feature>
<evidence type="ECO:0000256" key="2">
    <source>
        <dbReference type="SAM" id="Phobius"/>
    </source>
</evidence>
<feature type="transmembrane region" description="Helical" evidence="2">
    <location>
        <begin position="73"/>
        <end position="95"/>
    </location>
</feature>
<keyword evidence="2" id="KW-0812">Transmembrane</keyword>
<gene>
    <name evidence="3" type="ORF">ER308_15075</name>
</gene>
<evidence type="ECO:0000313" key="4">
    <source>
        <dbReference type="Proteomes" id="UP000291469"/>
    </source>
</evidence>
<dbReference type="AlphaFoldDB" id="A0A411YHR0"/>
<keyword evidence="4" id="KW-1185">Reference proteome</keyword>
<protein>
    <submittedName>
        <fullName evidence="3">Uncharacterized protein</fullName>
    </submittedName>
</protein>